<evidence type="ECO:0000313" key="3">
    <source>
        <dbReference type="EMBL" id="CAB5031070.1"/>
    </source>
</evidence>
<dbReference type="AlphaFoldDB" id="A0A6J7RRP1"/>
<dbReference type="PROSITE" id="PS51257">
    <property type="entry name" value="PROKAR_LIPOPROTEIN"/>
    <property type="match status" value="1"/>
</dbReference>
<dbReference type="EMBL" id="CAFBND010000013">
    <property type="protein sequence ID" value="CAB4931942.1"/>
    <property type="molecule type" value="Genomic_DNA"/>
</dbReference>
<dbReference type="EMBL" id="CAFBPU010000016">
    <property type="protein sequence ID" value="CAB5031070.1"/>
    <property type="molecule type" value="Genomic_DNA"/>
</dbReference>
<dbReference type="EMBL" id="CAFBIZ010000149">
    <property type="protein sequence ID" value="CAB4851066.1"/>
    <property type="molecule type" value="Genomic_DNA"/>
</dbReference>
<evidence type="ECO:0000313" key="1">
    <source>
        <dbReference type="EMBL" id="CAB4851066.1"/>
    </source>
</evidence>
<sequence length="184" mass="18480">MPRNTRRISVRTATAVLALTFALMPALSGCAIGFDAATGQQKDSGNGTTADIGALQIRDLTIVMGPSGSNSATLIGTMVNTGTDADALTGVTIVSQADAKVAFTGPGVVDGALTLPAASAAKPAASSTRFGYNSDTHIDITGLNVSPSAFVQVQLTFTVAGQPTPLSVMTVLPIGIYEGIAPQA</sequence>
<reference evidence="3" key="1">
    <citation type="submission" date="2020-05" db="EMBL/GenBank/DDBJ databases">
        <authorList>
            <person name="Chiriac C."/>
            <person name="Salcher M."/>
            <person name="Ghai R."/>
            <person name="Kavagutti S V."/>
        </authorList>
    </citation>
    <scope>NUCLEOTIDE SEQUENCE</scope>
</reference>
<proteinExistence type="predicted"/>
<name>A0A6J7RRP1_9ZZZZ</name>
<accession>A0A6J7RRP1</accession>
<evidence type="ECO:0000313" key="2">
    <source>
        <dbReference type="EMBL" id="CAB4931942.1"/>
    </source>
</evidence>
<protein>
    <submittedName>
        <fullName evidence="3">Unannotated protein</fullName>
    </submittedName>
</protein>
<organism evidence="3">
    <name type="scientific">freshwater metagenome</name>
    <dbReference type="NCBI Taxonomy" id="449393"/>
    <lineage>
        <taxon>unclassified sequences</taxon>
        <taxon>metagenomes</taxon>
        <taxon>ecological metagenomes</taxon>
    </lineage>
</organism>
<gene>
    <name evidence="1" type="ORF">UFOPK3268_01139</name>
    <name evidence="2" type="ORF">UFOPK3752_00488</name>
    <name evidence="3" type="ORF">UFOPK4150_00974</name>
</gene>